<proteinExistence type="predicted"/>
<dbReference type="InterPro" id="IPR001646">
    <property type="entry name" value="5peptide_repeat"/>
</dbReference>
<dbReference type="AlphaFoldDB" id="A0A3R9EFF7"/>
<dbReference type="InterPro" id="IPR051082">
    <property type="entry name" value="Pentapeptide-BTB/POZ_domain"/>
</dbReference>
<evidence type="ECO:0000313" key="2">
    <source>
        <dbReference type="Proteomes" id="UP000269041"/>
    </source>
</evidence>
<accession>A0A3R9EFF7</accession>
<dbReference type="EMBL" id="RSFA01000066">
    <property type="protein sequence ID" value="RSD30463.1"/>
    <property type="molecule type" value="Genomic_DNA"/>
</dbReference>
<sequence>MAVKEQIDIFKQGPEVWNKWRQEYPHIAPDLSDADFESDLHTYESMFDMPAFVGFDLRKTNLNRITARNSTFTNCEFAGSNFHFSDLCFSYFHNCNFERSSLAVTKIGSAEFINCNFFKADLSYCSAEETNFTGSNLDDAKLSNMSLVKTCFNDTTINGARVYGVSAWDLSLENCQQSSIYIEESGTSITVPTIELAQFISLLVNNSKIRDVIDTITSKVVLILGRFTPERKAVLDTMKVQLESKGYLPVLFDFDGPSNRDVTETVITLALLSKFVVADISSPKSIPQELTSIVPHFPSVPVQPVIEKSQLEYGMFEHFKRYPWVLEQLAYSDDKIGALVELVVQKCEEHIKN</sequence>
<dbReference type="OrthoDB" id="3034488at2"/>
<comment type="caution">
    <text evidence="1">The sequence shown here is derived from an EMBL/GenBank/DDBJ whole genome shotgun (WGS) entry which is preliminary data.</text>
</comment>
<protein>
    <submittedName>
        <fullName evidence="1">Pentapeptide repeat-containing protein</fullName>
    </submittedName>
</protein>
<keyword evidence="2" id="KW-1185">Reference proteome</keyword>
<name>A0A3R9EFF7_9VIBR</name>
<gene>
    <name evidence="1" type="ORF">EJA03_13785</name>
</gene>
<reference evidence="1 2" key="1">
    <citation type="submission" date="2018-12" db="EMBL/GenBank/DDBJ databases">
        <title>Genomic taxonomy of the Vibrionaceae family.</title>
        <authorList>
            <person name="Gomez-Gil B."/>
            <person name="Enciso-Ibarra K."/>
        </authorList>
    </citation>
    <scope>NUCLEOTIDE SEQUENCE [LARGE SCALE GENOMIC DNA]</scope>
    <source>
        <strain evidence="1 2">CAIM 594</strain>
    </source>
</reference>
<dbReference type="RefSeq" id="WP_125322322.1">
    <property type="nucleotide sequence ID" value="NZ_AP024891.1"/>
</dbReference>
<dbReference type="Pfam" id="PF00805">
    <property type="entry name" value="Pentapeptide"/>
    <property type="match status" value="2"/>
</dbReference>
<dbReference type="Gene3D" id="2.160.20.80">
    <property type="entry name" value="E3 ubiquitin-protein ligase SopA"/>
    <property type="match status" value="1"/>
</dbReference>
<dbReference type="PANTHER" id="PTHR14136">
    <property type="entry name" value="BTB_POZ DOMAIN-CONTAINING PROTEIN KCTD9"/>
    <property type="match status" value="1"/>
</dbReference>
<dbReference type="SUPFAM" id="SSF141571">
    <property type="entry name" value="Pentapeptide repeat-like"/>
    <property type="match status" value="1"/>
</dbReference>
<organism evidence="1 2">
    <name type="scientific">Vibrio pectenicida</name>
    <dbReference type="NCBI Taxonomy" id="62763"/>
    <lineage>
        <taxon>Bacteria</taxon>
        <taxon>Pseudomonadati</taxon>
        <taxon>Pseudomonadota</taxon>
        <taxon>Gammaproteobacteria</taxon>
        <taxon>Vibrionales</taxon>
        <taxon>Vibrionaceae</taxon>
        <taxon>Vibrio</taxon>
    </lineage>
</organism>
<dbReference type="PANTHER" id="PTHR14136:SF17">
    <property type="entry name" value="BTB_POZ DOMAIN-CONTAINING PROTEIN KCTD9"/>
    <property type="match status" value="1"/>
</dbReference>
<dbReference type="Proteomes" id="UP000269041">
    <property type="component" value="Unassembled WGS sequence"/>
</dbReference>
<evidence type="ECO:0000313" key="1">
    <source>
        <dbReference type="EMBL" id="RSD30463.1"/>
    </source>
</evidence>